<evidence type="ECO:0000256" key="3">
    <source>
        <dbReference type="ARBA" id="ARBA00022475"/>
    </source>
</evidence>
<protein>
    <recommendedName>
        <fullName evidence="10">Xylose transport system permease protein XylH</fullName>
    </recommendedName>
</protein>
<dbReference type="Proteomes" id="UP000824633">
    <property type="component" value="Chromosome"/>
</dbReference>
<comment type="subcellular location">
    <subcellularLocation>
        <location evidence="1">Cell membrane</location>
        <topology evidence="1">Multi-pass membrane protein</topology>
    </subcellularLocation>
</comment>
<evidence type="ECO:0000256" key="5">
    <source>
        <dbReference type="ARBA" id="ARBA00022597"/>
    </source>
</evidence>
<evidence type="ECO:0000256" key="7">
    <source>
        <dbReference type="ARBA" id="ARBA00022989"/>
    </source>
</evidence>
<comment type="function">
    <text evidence="9">Part of the binding-protein-dependent transport system for D-xylose. Probably responsible for the translocation of the substrate across the membrane.</text>
</comment>
<keyword evidence="3" id="KW-1003">Cell membrane</keyword>
<reference evidence="13" key="1">
    <citation type="submission" date="2021-07" db="EMBL/GenBank/DDBJ databases">
        <title>Complete genome sequencing of a Clostridium isolate.</title>
        <authorList>
            <person name="Ueki A."/>
            <person name="Tonouchi A."/>
        </authorList>
    </citation>
    <scope>NUCLEOTIDE SEQUENCE [LARGE SCALE GENOMIC DNA]</scope>
    <source>
        <strain evidence="13">C5S11</strain>
    </source>
</reference>
<dbReference type="NCBIfam" id="NF040906">
    <property type="entry name" value="GguB"/>
    <property type="match status" value="1"/>
</dbReference>
<keyword evidence="2" id="KW-0813">Transport</keyword>
<name>A0ABM7TAK7_9CLOT</name>
<feature type="transmembrane region" description="Helical" evidence="11">
    <location>
        <begin position="189"/>
        <end position="208"/>
    </location>
</feature>
<organism evidence="12 13">
    <name type="scientific">Clostridium gelidum</name>
    <dbReference type="NCBI Taxonomy" id="704125"/>
    <lineage>
        <taxon>Bacteria</taxon>
        <taxon>Bacillati</taxon>
        <taxon>Bacillota</taxon>
        <taxon>Clostridia</taxon>
        <taxon>Eubacteriales</taxon>
        <taxon>Clostridiaceae</taxon>
        <taxon>Clostridium</taxon>
    </lineage>
</organism>
<evidence type="ECO:0000256" key="10">
    <source>
        <dbReference type="ARBA" id="ARBA00035686"/>
    </source>
</evidence>
<evidence type="ECO:0000256" key="1">
    <source>
        <dbReference type="ARBA" id="ARBA00004651"/>
    </source>
</evidence>
<feature type="transmembrane region" description="Helical" evidence="11">
    <location>
        <begin position="26"/>
        <end position="46"/>
    </location>
</feature>
<keyword evidence="7 11" id="KW-1133">Transmembrane helix</keyword>
<dbReference type="PANTHER" id="PTHR32196:SF32">
    <property type="entry name" value="XYLOSE TRANSPORT SYSTEM PERMEASE PROTEIN XYLH"/>
    <property type="match status" value="1"/>
</dbReference>
<evidence type="ECO:0000256" key="8">
    <source>
        <dbReference type="ARBA" id="ARBA00023136"/>
    </source>
</evidence>
<feature type="transmembrane region" description="Helical" evidence="11">
    <location>
        <begin position="110"/>
        <end position="130"/>
    </location>
</feature>
<keyword evidence="13" id="KW-1185">Reference proteome</keyword>
<keyword evidence="4" id="KW-0997">Cell inner membrane</keyword>
<gene>
    <name evidence="12" type="primary">araH</name>
    <name evidence="12" type="ORF">psyc5s11_48530</name>
</gene>
<evidence type="ECO:0000313" key="13">
    <source>
        <dbReference type="Proteomes" id="UP000824633"/>
    </source>
</evidence>
<evidence type="ECO:0000256" key="9">
    <source>
        <dbReference type="ARBA" id="ARBA00035611"/>
    </source>
</evidence>
<evidence type="ECO:0000256" key="4">
    <source>
        <dbReference type="ARBA" id="ARBA00022519"/>
    </source>
</evidence>
<accession>A0ABM7TAK7</accession>
<feature type="transmembrane region" description="Helical" evidence="11">
    <location>
        <begin position="229"/>
        <end position="247"/>
    </location>
</feature>
<feature type="transmembrane region" description="Helical" evidence="11">
    <location>
        <begin position="66"/>
        <end position="98"/>
    </location>
</feature>
<keyword evidence="8 11" id="KW-0472">Membrane</keyword>
<dbReference type="RefSeq" id="WP_224035023.1">
    <property type="nucleotide sequence ID" value="NZ_AP024849.1"/>
</dbReference>
<dbReference type="PANTHER" id="PTHR32196">
    <property type="entry name" value="ABC TRANSPORTER PERMEASE PROTEIN YPHD-RELATED-RELATED"/>
    <property type="match status" value="1"/>
</dbReference>
<dbReference type="CDD" id="cd06579">
    <property type="entry name" value="TM_PBP1_transp_AraH_like"/>
    <property type="match status" value="1"/>
</dbReference>
<feature type="transmembrane region" description="Helical" evidence="11">
    <location>
        <begin position="253"/>
        <end position="270"/>
    </location>
</feature>
<proteinExistence type="predicted"/>
<dbReference type="InterPro" id="IPR001851">
    <property type="entry name" value="ABC_transp_permease"/>
</dbReference>
<keyword evidence="5" id="KW-0762">Sugar transport</keyword>
<dbReference type="EMBL" id="AP024849">
    <property type="protein sequence ID" value="BCZ48786.1"/>
    <property type="molecule type" value="Genomic_DNA"/>
</dbReference>
<evidence type="ECO:0000256" key="2">
    <source>
        <dbReference type="ARBA" id="ARBA00022448"/>
    </source>
</evidence>
<feature type="transmembrane region" description="Helical" evidence="11">
    <location>
        <begin position="136"/>
        <end position="157"/>
    </location>
</feature>
<evidence type="ECO:0000313" key="12">
    <source>
        <dbReference type="EMBL" id="BCZ48786.1"/>
    </source>
</evidence>
<evidence type="ECO:0000256" key="11">
    <source>
        <dbReference type="SAM" id="Phobius"/>
    </source>
</evidence>
<sequence length="405" mass="42789">MSEAKIVKNNDKEENKKIEKSSLSKFMTENGMFIALLAVVIIFQILTKGIMLKPLNITNLIQQNGYVLILAVGMLLVVIVGTVDLAVGSVCAFIGAVAGVVMVNRGINPVLSVIISLLIGVVVGGVQGYWIAYKLIPGFVVTLAGQLIFRGFTMIILNGKTIAPFPTSFANLGSGFLPPLFYLKMGEGYLVGSSLIIGIILAVIMVFKNVQGRNKLQKYNFTAENNTSFIAKNVAIIIVILAATFVLGSYKGIPNILVIAGIIIAIYSFITTKTVFGRQVYAVGGNKKAAALSGVKVDKTTFLVFVNMGLLAAVAGLAYAARVNSAQPKAGVNFELDALAACYIGGASTAGGTGRIMGAVVGGLVLGVLNNGMSLMGVDNNWQQAIKGFVLLFAVVFDLYSKQKK</sequence>
<feature type="transmembrane region" description="Helical" evidence="11">
    <location>
        <begin position="302"/>
        <end position="321"/>
    </location>
</feature>
<keyword evidence="6 11" id="KW-0812">Transmembrane</keyword>
<evidence type="ECO:0000256" key="6">
    <source>
        <dbReference type="ARBA" id="ARBA00022692"/>
    </source>
</evidence>
<dbReference type="Pfam" id="PF02653">
    <property type="entry name" value="BPD_transp_2"/>
    <property type="match status" value="2"/>
</dbReference>